<dbReference type="CDD" id="cd06260">
    <property type="entry name" value="DUF820-like"/>
    <property type="match status" value="1"/>
</dbReference>
<sequence length="194" mass="22062">MTSITLSLKPFIDKISDRDLEHLCQENPEARLEINPQGKLIVMSPTGSESGKFNISLAAQIWNWNNRTKLGIAFDSSTGFKLSNGAVRSPDVSWVAVAKWNSLTKKQQRKFAPIDPDFVIELISPTDDLDELQNKMREYMNCGVKLGWLINPEDRQVEIYRQQEELEILDNPETLSGEDILPNLIVSLKDIFEN</sequence>
<dbReference type="Pfam" id="PF05685">
    <property type="entry name" value="Uma2"/>
    <property type="match status" value="1"/>
</dbReference>
<dbReference type="InterPro" id="IPR012296">
    <property type="entry name" value="Nuclease_put_TT1808"/>
</dbReference>
<name>A0A563W2V3_9CYAN</name>
<feature type="domain" description="Putative restriction endonuclease" evidence="1">
    <location>
        <begin position="19"/>
        <end position="186"/>
    </location>
</feature>
<evidence type="ECO:0000313" key="3">
    <source>
        <dbReference type="Proteomes" id="UP000320055"/>
    </source>
</evidence>
<dbReference type="EMBL" id="CAACVJ010000634">
    <property type="protein sequence ID" value="VEP17996.1"/>
    <property type="molecule type" value="Genomic_DNA"/>
</dbReference>
<dbReference type="PANTHER" id="PTHR34107:SF7">
    <property type="entry name" value="SLR2092 PROTEIN"/>
    <property type="match status" value="1"/>
</dbReference>
<proteinExistence type="predicted"/>
<dbReference type="OrthoDB" id="455378at2"/>
<accession>A0A563W2V3</accession>
<dbReference type="InterPro" id="IPR011335">
    <property type="entry name" value="Restrct_endonuc-II-like"/>
</dbReference>
<dbReference type="Proteomes" id="UP000320055">
    <property type="component" value="Unassembled WGS sequence"/>
</dbReference>
<dbReference type="InterPro" id="IPR008538">
    <property type="entry name" value="Uma2"/>
</dbReference>
<dbReference type="AlphaFoldDB" id="A0A563W2V3"/>
<dbReference type="RefSeq" id="WP_144867314.1">
    <property type="nucleotide sequence ID" value="NZ_LR213826.1"/>
</dbReference>
<dbReference type="SUPFAM" id="SSF52980">
    <property type="entry name" value="Restriction endonuclease-like"/>
    <property type="match status" value="1"/>
</dbReference>
<dbReference type="Gene3D" id="3.90.1570.10">
    <property type="entry name" value="tt1808, chain A"/>
    <property type="match status" value="1"/>
</dbReference>
<organism evidence="2 3">
    <name type="scientific">Hyella patelloides LEGE 07179</name>
    <dbReference type="NCBI Taxonomy" id="945734"/>
    <lineage>
        <taxon>Bacteria</taxon>
        <taxon>Bacillati</taxon>
        <taxon>Cyanobacteriota</taxon>
        <taxon>Cyanophyceae</taxon>
        <taxon>Pleurocapsales</taxon>
        <taxon>Hyellaceae</taxon>
        <taxon>Hyella</taxon>
    </lineage>
</organism>
<protein>
    <recommendedName>
        <fullName evidence="1">Putative restriction endonuclease domain-containing protein</fullName>
    </recommendedName>
</protein>
<reference evidence="2 3" key="1">
    <citation type="submission" date="2019-01" db="EMBL/GenBank/DDBJ databases">
        <authorList>
            <person name="Brito A."/>
        </authorList>
    </citation>
    <scope>NUCLEOTIDE SEQUENCE [LARGE SCALE GENOMIC DNA]</scope>
    <source>
        <strain evidence="2">1</strain>
    </source>
</reference>
<evidence type="ECO:0000259" key="1">
    <source>
        <dbReference type="Pfam" id="PF05685"/>
    </source>
</evidence>
<evidence type="ECO:0000313" key="2">
    <source>
        <dbReference type="EMBL" id="VEP17996.1"/>
    </source>
</evidence>
<dbReference type="PANTHER" id="PTHR34107">
    <property type="entry name" value="SLL0198 PROTEIN-RELATED"/>
    <property type="match status" value="1"/>
</dbReference>
<keyword evidence="3" id="KW-1185">Reference proteome</keyword>
<gene>
    <name evidence="2" type="ORF">H1P_670018</name>
</gene>